<sequence length="327" mass="34308">MEKTKKNKSSMSLGERFLRLLTDEQTGAAIILAVVVLILALTADNFLSTRNLTNLLRYASFYVMVGVGVLVIFRSGAMDLSLGATMGMSGILAAMLAQRGMPLWLILIETLVVGALIGAFNGYLVGYWGFPAFIATLGSKQVVRGLITVITGGYPVNGLSEEFTFLGAGSFLGIPVPIYVALAMMGITAYVLNKTVFGRHVCATGGNTQAALVSGINTRRIQMLAYVYGGCCAAIAGTVLTARITSGQVNTGDGFELDAIAGAIIGGAAMDGSGGTVTGVLCGILVIYAVKNGMTLLAVNAYWQQVVQGAIIIIAIFLDIIRKKQRK</sequence>
<evidence type="ECO:0000256" key="6">
    <source>
        <dbReference type="SAM" id="Phobius"/>
    </source>
</evidence>
<dbReference type="EMBL" id="JACONZ010000003">
    <property type="protein sequence ID" value="MBC5581872.1"/>
    <property type="molecule type" value="Genomic_DNA"/>
</dbReference>
<dbReference type="AlphaFoldDB" id="A0A923L1E9"/>
<organism evidence="7 8">
    <name type="scientific">Anaerofilum hominis</name>
    <dbReference type="NCBI Taxonomy" id="2763016"/>
    <lineage>
        <taxon>Bacteria</taxon>
        <taxon>Bacillati</taxon>
        <taxon>Bacillota</taxon>
        <taxon>Clostridia</taxon>
        <taxon>Eubacteriales</taxon>
        <taxon>Oscillospiraceae</taxon>
        <taxon>Anaerofilum</taxon>
    </lineage>
</organism>
<name>A0A923L1E9_9FIRM</name>
<keyword evidence="4 6" id="KW-1133">Transmembrane helix</keyword>
<comment type="subcellular location">
    <subcellularLocation>
        <location evidence="1">Cell membrane</location>
        <topology evidence="1">Multi-pass membrane protein</topology>
    </subcellularLocation>
</comment>
<evidence type="ECO:0000313" key="7">
    <source>
        <dbReference type="EMBL" id="MBC5581872.1"/>
    </source>
</evidence>
<gene>
    <name evidence="7" type="ORF">H8S23_10160</name>
</gene>
<protein>
    <submittedName>
        <fullName evidence="7">ABC transporter permease</fullName>
    </submittedName>
</protein>
<feature type="transmembrane region" description="Helical" evidence="6">
    <location>
        <begin position="80"/>
        <end position="97"/>
    </location>
</feature>
<keyword evidence="8" id="KW-1185">Reference proteome</keyword>
<dbReference type="GO" id="GO:0022857">
    <property type="term" value="F:transmembrane transporter activity"/>
    <property type="evidence" value="ECO:0007669"/>
    <property type="project" value="InterPro"/>
</dbReference>
<accession>A0A923L1E9</accession>
<proteinExistence type="predicted"/>
<dbReference type="GO" id="GO:0005886">
    <property type="term" value="C:plasma membrane"/>
    <property type="evidence" value="ECO:0007669"/>
    <property type="project" value="UniProtKB-SubCell"/>
</dbReference>
<dbReference type="InterPro" id="IPR001851">
    <property type="entry name" value="ABC_transp_permease"/>
</dbReference>
<dbReference type="PANTHER" id="PTHR32196">
    <property type="entry name" value="ABC TRANSPORTER PERMEASE PROTEIN YPHD-RELATED-RELATED"/>
    <property type="match status" value="1"/>
</dbReference>
<keyword evidence="3 6" id="KW-0812">Transmembrane</keyword>
<dbReference type="CDD" id="cd06579">
    <property type="entry name" value="TM_PBP1_transp_AraH_like"/>
    <property type="match status" value="1"/>
</dbReference>
<reference evidence="7" key="1">
    <citation type="submission" date="2020-08" db="EMBL/GenBank/DDBJ databases">
        <title>Genome public.</title>
        <authorList>
            <person name="Liu C."/>
            <person name="Sun Q."/>
        </authorList>
    </citation>
    <scope>NUCLEOTIDE SEQUENCE</scope>
    <source>
        <strain evidence="7">BX8</strain>
    </source>
</reference>
<feature type="transmembrane region" description="Helical" evidence="6">
    <location>
        <begin position="21"/>
        <end position="43"/>
    </location>
</feature>
<feature type="transmembrane region" description="Helical" evidence="6">
    <location>
        <begin position="272"/>
        <end position="290"/>
    </location>
</feature>
<evidence type="ECO:0000256" key="5">
    <source>
        <dbReference type="ARBA" id="ARBA00023136"/>
    </source>
</evidence>
<dbReference type="RefSeq" id="WP_186888228.1">
    <property type="nucleotide sequence ID" value="NZ_JACONZ010000003.1"/>
</dbReference>
<feature type="transmembrane region" description="Helical" evidence="6">
    <location>
        <begin position="172"/>
        <end position="192"/>
    </location>
</feature>
<dbReference type="Pfam" id="PF02653">
    <property type="entry name" value="BPD_transp_2"/>
    <property type="match status" value="1"/>
</dbReference>
<comment type="caution">
    <text evidence="7">The sequence shown here is derived from an EMBL/GenBank/DDBJ whole genome shotgun (WGS) entry which is preliminary data.</text>
</comment>
<keyword evidence="5 6" id="KW-0472">Membrane</keyword>
<dbReference type="PANTHER" id="PTHR32196:SF72">
    <property type="entry name" value="RIBOSE IMPORT PERMEASE PROTEIN RBSC"/>
    <property type="match status" value="1"/>
</dbReference>
<feature type="transmembrane region" description="Helical" evidence="6">
    <location>
        <begin position="302"/>
        <end position="321"/>
    </location>
</feature>
<evidence type="ECO:0000256" key="4">
    <source>
        <dbReference type="ARBA" id="ARBA00022989"/>
    </source>
</evidence>
<evidence type="ECO:0000256" key="3">
    <source>
        <dbReference type="ARBA" id="ARBA00022692"/>
    </source>
</evidence>
<feature type="transmembrane region" description="Helical" evidence="6">
    <location>
        <begin position="103"/>
        <end position="130"/>
    </location>
</feature>
<evidence type="ECO:0000256" key="2">
    <source>
        <dbReference type="ARBA" id="ARBA00022475"/>
    </source>
</evidence>
<evidence type="ECO:0000313" key="8">
    <source>
        <dbReference type="Proteomes" id="UP000659630"/>
    </source>
</evidence>
<evidence type="ECO:0000256" key="1">
    <source>
        <dbReference type="ARBA" id="ARBA00004651"/>
    </source>
</evidence>
<dbReference type="Proteomes" id="UP000659630">
    <property type="component" value="Unassembled WGS sequence"/>
</dbReference>
<keyword evidence="2" id="KW-1003">Cell membrane</keyword>
<feature type="transmembrane region" description="Helical" evidence="6">
    <location>
        <begin position="55"/>
        <end position="73"/>
    </location>
</feature>